<evidence type="ECO:0000256" key="3">
    <source>
        <dbReference type="ARBA" id="ARBA00022833"/>
    </source>
</evidence>
<evidence type="ECO:0000313" key="9">
    <source>
        <dbReference type="Proteomes" id="UP001140949"/>
    </source>
</evidence>
<dbReference type="CDD" id="cd16649">
    <property type="entry name" value="mRING-HC-C3HC5_CGRF1-like"/>
    <property type="match status" value="1"/>
</dbReference>
<evidence type="ECO:0000256" key="4">
    <source>
        <dbReference type="PROSITE-ProRule" id="PRU00175"/>
    </source>
</evidence>
<feature type="domain" description="RING-type" evidence="7">
    <location>
        <begin position="285"/>
        <end position="320"/>
    </location>
</feature>
<evidence type="ECO:0000313" key="8">
    <source>
        <dbReference type="EMBL" id="KAJ6842226.1"/>
    </source>
</evidence>
<dbReference type="Pfam" id="PF13920">
    <property type="entry name" value="zf-C3HC4_3"/>
    <property type="match status" value="1"/>
</dbReference>
<protein>
    <submittedName>
        <fullName evidence="8">BOI-related E3 ubiquitin-protein ligase 3</fullName>
    </submittedName>
</protein>
<feature type="coiled-coil region" evidence="5">
    <location>
        <begin position="182"/>
        <end position="216"/>
    </location>
</feature>
<dbReference type="GO" id="GO:0004842">
    <property type="term" value="F:ubiquitin-protein transferase activity"/>
    <property type="evidence" value="ECO:0007669"/>
    <property type="project" value="TreeGrafter"/>
</dbReference>
<comment type="caution">
    <text evidence="8">The sequence shown here is derived from an EMBL/GenBank/DDBJ whole genome shotgun (WGS) entry which is preliminary data.</text>
</comment>
<dbReference type="PANTHER" id="PTHR42647">
    <property type="entry name" value="SBP (S-RIBONUCLEASE BINDING PROTEIN) FAMILY PROTEIN"/>
    <property type="match status" value="1"/>
</dbReference>
<keyword evidence="2 4" id="KW-0863">Zinc-finger</keyword>
<evidence type="ECO:0000256" key="2">
    <source>
        <dbReference type="ARBA" id="ARBA00022771"/>
    </source>
</evidence>
<accession>A0AAX6HME7</accession>
<feature type="region of interest" description="Disordered" evidence="6">
    <location>
        <begin position="80"/>
        <end position="100"/>
    </location>
</feature>
<keyword evidence="1" id="KW-0479">Metal-binding</keyword>
<dbReference type="InterPro" id="IPR001841">
    <property type="entry name" value="Znf_RING"/>
</dbReference>
<dbReference type="InterPro" id="IPR013083">
    <property type="entry name" value="Znf_RING/FYVE/PHD"/>
</dbReference>
<keyword evidence="5" id="KW-0175">Coiled coil</keyword>
<dbReference type="AlphaFoldDB" id="A0AAX6HME7"/>
<sequence>MELLRSFFFSSPEIECINIAISFFPQQTSLALAIMAVQAQHLDELPMQQQHPHHHARTVFSGPQSDLTCCYASGSRKRGRGLGLDHEEHSSVGVDMDNSNNLPTQFRYEQPAAARVVDSTGTSTSAARPALSPLSYDLYSRVHQQNIELDNIIRLQNERLRLELEESRKRQCRALIISFLENSKVVKRLKEKERELEMANRRNAELEERLRQVSSENQMWFHVAKDNEALVSSLKSSLEQILLQNALGAAAAAPPAADAEEGYGDSEEGGAVQWDGAARETTRKCSVCSRNDAGVLLLPCRHLCVCKGCESRVETCPVCNGRKNACLLIFMS</sequence>
<dbReference type="Proteomes" id="UP001140949">
    <property type="component" value="Unassembled WGS sequence"/>
</dbReference>
<organism evidence="8 9">
    <name type="scientific">Iris pallida</name>
    <name type="common">Sweet iris</name>
    <dbReference type="NCBI Taxonomy" id="29817"/>
    <lineage>
        <taxon>Eukaryota</taxon>
        <taxon>Viridiplantae</taxon>
        <taxon>Streptophyta</taxon>
        <taxon>Embryophyta</taxon>
        <taxon>Tracheophyta</taxon>
        <taxon>Spermatophyta</taxon>
        <taxon>Magnoliopsida</taxon>
        <taxon>Liliopsida</taxon>
        <taxon>Asparagales</taxon>
        <taxon>Iridaceae</taxon>
        <taxon>Iridoideae</taxon>
        <taxon>Irideae</taxon>
        <taxon>Iris</taxon>
    </lineage>
</organism>
<keyword evidence="9" id="KW-1185">Reference proteome</keyword>
<reference evidence="8" key="2">
    <citation type="submission" date="2023-04" db="EMBL/GenBank/DDBJ databases">
        <authorList>
            <person name="Bruccoleri R.E."/>
            <person name="Oakeley E.J."/>
            <person name="Faust A.-M."/>
            <person name="Dessus-Babus S."/>
            <person name="Altorfer M."/>
            <person name="Burckhardt D."/>
            <person name="Oertli M."/>
            <person name="Naumann U."/>
            <person name="Petersen F."/>
            <person name="Wong J."/>
        </authorList>
    </citation>
    <scope>NUCLEOTIDE SEQUENCE</scope>
    <source>
        <strain evidence="8">GSM-AAB239-AS_SAM_17_03QT</strain>
        <tissue evidence="8">Leaf</tissue>
    </source>
</reference>
<dbReference type="EMBL" id="JANAVB010007798">
    <property type="protein sequence ID" value="KAJ6842226.1"/>
    <property type="molecule type" value="Genomic_DNA"/>
</dbReference>
<gene>
    <name evidence="8" type="ORF">M6B38_302530</name>
</gene>
<proteinExistence type="predicted"/>
<evidence type="ECO:0000259" key="7">
    <source>
        <dbReference type="PROSITE" id="PS50089"/>
    </source>
</evidence>
<reference evidence="8" key="1">
    <citation type="journal article" date="2023" name="GigaByte">
        <title>Genome assembly of the bearded iris, Iris pallida Lam.</title>
        <authorList>
            <person name="Bruccoleri R.E."/>
            <person name="Oakeley E.J."/>
            <person name="Faust A.M.E."/>
            <person name="Altorfer M."/>
            <person name="Dessus-Babus S."/>
            <person name="Burckhardt D."/>
            <person name="Oertli M."/>
            <person name="Naumann U."/>
            <person name="Petersen F."/>
            <person name="Wong J."/>
        </authorList>
    </citation>
    <scope>NUCLEOTIDE SEQUENCE</scope>
    <source>
        <strain evidence="8">GSM-AAB239-AS_SAM_17_03QT</strain>
    </source>
</reference>
<evidence type="ECO:0000256" key="5">
    <source>
        <dbReference type="SAM" id="Coils"/>
    </source>
</evidence>
<name>A0AAX6HME7_IRIPA</name>
<dbReference type="PANTHER" id="PTHR42647:SF72">
    <property type="entry name" value="EF-HAND CALCIUM-BINDING DOMAIN-CONTAINING PROTEIN 4A"/>
    <property type="match status" value="1"/>
</dbReference>
<dbReference type="GO" id="GO:0008270">
    <property type="term" value="F:zinc ion binding"/>
    <property type="evidence" value="ECO:0007669"/>
    <property type="project" value="UniProtKB-KW"/>
</dbReference>
<evidence type="ECO:0000256" key="1">
    <source>
        <dbReference type="ARBA" id="ARBA00022723"/>
    </source>
</evidence>
<evidence type="ECO:0000256" key="6">
    <source>
        <dbReference type="SAM" id="MobiDB-lite"/>
    </source>
</evidence>
<dbReference type="Gene3D" id="3.30.40.10">
    <property type="entry name" value="Zinc/RING finger domain, C3HC4 (zinc finger)"/>
    <property type="match status" value="1"/>
</dbReference>
<dbReference type="PROSITE" id="PS50089">
    <property type="entry name" value="ZF_RING_2"/>
    <property type="match status" value="1"/>
</dbReference>
<keyword evidence="3" id="KW-0862">Zinc</keyword>